<organism evidence="1 2">
    <name type="scientific">Phaseolus angularis</name>
    <name type="common">Azuki bean</name>
    <name type="synonym">Vigna angularis</name>
    <dbReference type="NCBI Taxonomy" id="3914"/>
    <lineage>
        <taxon>Eukaryota</taxon>
        <taxon>Viridiplantae</taxon>
        <taxon>Streptophyta</taxon>
        <taxon>Embryophyta</taxon>
        <taxon>Tracheophyta</taxon>
        <taxon>Spermatophyta</taxon>
        <taxon>Magnoliopsida</taxon>
        <taxon>eudicotyledons</taxon>
        <taxon>Gunneridae</taxon>
        <taxon>Pentapetalae</taxon>
        <taxon>rosids</taxon>
        <taxon>fabids</taxon>
        <taxon>Fabales</taxon>
        <taxon>Fabaceae</taxon>
        <taxon>Papilionoideae</taxon>
        <taxon>50 kb inversion clade</taxon>
        <taxon>NPAAA clade</taxon>
        <taxon>indigoferoid/millettioid clade</taxon>
        <taxon>Phaseoleae</taxon>
        <taxon>Vigna</taxon>
    </lineage>
</organism>
<evidence type="ECO:0000313" key="2">
    <source>
        <dbReference type="Proteomes" id="UP000053144"/>
    </source>
</evidence>
<name>A0A0L9UFI8_PHAAN</name>
<dbReference type="AlphaFoldDB" id="A0A0L9UFI8"/>
<dbReference type="GO" id="GO:0004674">
    <property type="term" value="F:protein serine/threonine kinase activity"/>
    <property type="evidence" value="ECO:0007669"/>
    <property type="project" value="InterPro"/>
</dbReference>
<dbReference type="OMA" id="VIATSGW"/>
<accession>A0A0L9UFI8</accession>
<gene>
    <name evidence="1" type="ORF">LR48_Vigan04g165400</name>
</gene>
<dbReference type="PANTHER" id="PTHR37079">
    <property type="entry name" value="SERINE/THREONINE-PROTEIN KINASE ATM"/>
    <property type="match status" value="1"/>
</dbReference>
<sequence>MLDNAVRIIQEDIDLQAFSCLGCDPTCDDLSPLVSSVHCFLSSPVCIKLRDQNLMGCAPFGQLIQSVERLLKAFVNLYESYSQHLMNLQNDTIIQDIAATDSIQSSFPSDKSMSRIMDMELDVNDDSREVDCLAVGNKVGSDVSSSAEKWKMSMISVISSFFSASLLTWDVLFKLMEKENDPKVRGKILYHLCQHPLWSSSGQFIDLVNLMNDIIVEQVGFKIACDSVLIAAHTLLINLSSLDAIGKEKSGLYLAEVETKQVSSNHCLEKVWRLIKLVFGSDGTFGMKSYVSYNAPQQVHVERAMILLWMTMNELGNNLVCYWNEAYEEDLLDYEDEEEKEPEGVNKINGEAVKKGYVRIHSSRFKIFLLKPD</sequence>
<proteinExistence type="predicted"/>
<dbReference type="GO" id="GO:0006974">
    <property type="term" value="P:DNA damage response"/>
    <property type="evidence" value="ECO:0007669"/>
    <property type="project" value="InterPro"/>
</dbReference>
<dbReference type="STRING" id="3914.A0A0L9UFI8"/>
<dbReference type="InterPro" id="IPR038980">
    <property type="entry name" value="ATM_plant"/>
</dbReference>
<protein>
    <submittedName>
        <fullName evidence="1">Uncharacterized protein</fullName>
    </submittedName>
</protein>
<dbReference type="InterPro" id="IPR008963">
    <property type="entry name" value="Purple_acid_Pase-like_N"/>
</dbReference>
<dbReference type="SUPFAM" id="SSF49363">
    <property type="entry name" value="Purple acid phosphatase, N-terminal domain"/>
    <property type="match status" value="1"/>
</dbReference>
<evidence type="ECO:0000313" key="1">
    <source>
        <dbReference type="EMBL" id="KOM41456.1"/>
    </source>
</evidence>
<dbReference type="Proteomes" id="UP000053144">
    <property type="component" value="Chromosome 4"/>
</dbReference>
<dbReference type="EMBL" id="CM003374">
    <property type="protein sequence ID" value="KOM41456.1"/>
    <property type="molecule type" value="Genomic_DNA"/>
</dbReference>
<reference evidence="2" key="1">
    <citation type="journal article" date="2015" name="Proc. Natl. Acad. Sci. U.S.A.">
        <title>Genome sequencing of adzuki bean (Vigna angularis) provides insight into high starch and low fat accumulation and domestication.</title>
        <authorList>
            <person name="Yang K."/>
            <person name="Tian Z."/>
            <person name="Chen C."/>
            <person name="Luo L."/>
            <person name="Zhao B."/>
            <person name="Wang Z."/>
            <person name="Yu L."/>
            <person name="Li Y."/>
            <person name="Sun Y."/>
            <person name="Li W."/>
            <person name="Chen Y."/>
            <person name="Li Y."/>
            <person name="Zhang Y."/>
            <person name="Ai D."/>
            <person name="Zhao J."/>
            <person name="Shang C."/>
            <person name="Ma Y."/>
            <person name="Wu B."/>
            <person name="Wang M."/>
            <person name="Gao L."/>
            <person name="Sun D."/>
            <person name="Zhang P."/>
            <person name="Guo F."/>
            <person name="Wang W."/>
            <person name="Li Y."/>
            <person name="Wang J."/>
            <person name="Varshney R.K."/>
            <person name="Wang J."/>
            <person name="Ling H.Q."/>
            <person name="Wan P."/>
        </authorList>
    </citation>
    <scope>NUCLEOTIDE SEQUENCE</scope>
    <source>
        <strain evidence="2">cv. Jingnong 6</strain>
    </source>
</reference>
<dbReference type="Gramene" id="KOM41456">
    <property type="protein sequence ID" value="KOM41456"/>
    <property type="gene ID" value="LR48_Vigan04g165400"/>
</dbReference>
<dbReference type="GO" id="GO:0046872">
    <property type="term" value="F:metal ion binding"/>
    <property type="evidence" value="ECO:0007669"/>
    <property type="project" value="InterPro"/>
</dbReference>
<dbReference type="PANTHER" id="PTHR37079:SF4">
    <property type="entry name" value="SERINE_THREONINE-PROTEIN KINASE ATM"/>
    <property type="match status" value="1"/>
</dbReference>
<dbReference type="GO" id="GO:0003993">
    <property type="term" value="F:acid phosphatase activity"/>
    <property type="evidence" value="ECO:0007669"/>
    <property type="project" value="InterPro"/>
</dbReference>